<keyword evidence="3" id="KW-1185">Reference proteome</keyword>
<dbReference type="InterPro" id="IPR036653">
    <property type="entry name" value="CinA-like_C"/>
</dbReference>
<sequence length="154" mass="15549">MADIDELAERVAGAARRAGLTVAVAESLTCGKLSSSLGAAPDSAHWLRGAVVAYSEQVKRQVLGVSDVPVVSEEAARAMAAGVRSLLDADVAVAVTGVGGPGPQDGEPAGSVWLAVDADGETRTRHEQFDCDPSAVLAAAIETALDMLLAAVQG</sequence>
<evidence type="ECO:0000313" key="2">
    <source>
        <dbReference type="EMBL" id="MVU82614.1"/>
    </source>
</evidence>
<protein>
    <submittedName>
        <fullName evidence="2">Nicotinamide-nucleotide amidohydrolase family protein</fullName>
    </submittedName>
</protein>
<dbReference type="AlphaFoldDB" id="A0A7K1V7J0"/>
<dbReference type="Gene3D" id="3.90.950.20">
    <property type="entry name" value="CinA-like"/>
    <property type="match status" value="1"/>
</dbReference>
<dbReference type="EMBL" id="WRPP01000010">
    <property type="protein sequence ID" value="MVU82614.1"/>
    <property type="molecule type" value="Genomic_DNA"/>
</dbReference>
<proteinExistence type="predicted"/>
<reference evidence="2 3" key="1">
    <citation type="submission" date="2019-12" db="EMBL/GenBank/DDBJ databases">
        <title>Nocardia sp. nov. ET3-3 isolated from soil.</title>
        <authorList>
            <person name="Kanchanasin P."/>
            <person name="Tanasupawat S."/>
            <person name="Yuki M."/>
            <person name="Kudo T."/>
        </authorList>
    </citation>
    <scope>NUCLEOTIDE SEQUENCE [LARGE SCALE GENOMIC DNA]</scope>
    <source>
        <strain evidence="2 3">ET3-3</strain>
    </source>
</reference>
<dbReference type="InterPro" id="IPR008136">
    <property type="entry name" value="CinA_C"/>
</dbReference>
<dbReference type="NCBIfam" id="TIGR00199">
    <property type="entry name" value="PncC_domain"/>
    <property type="match status" value="1"/>
</dbReference>
<comment type="caution">
    <text evidence="2">The sequence shown here is derived from an EMBL/GenBank/DDBJ whole genome shotgun (WGS) entry which is preliminary data.</text>
</comment>
<name>A0A7K1V7J0_9NOCA</name>
<dbReference type="Pfam" id="PF02464">
    <property type="entry name" value="CinA"/>
    <property type="match status" value="1"/>
</dbReference>
<organism evidence="2 3">
    <name type="scientific">Nocardia terrae</name>
    <dbReference type="NCBI Taxonomy" id="2675851"/>
    <lineage>
        <taxon>Bacteria</taxon>
        <taxon>Bacillati</taxon>
        <taxon>Actinomycetota</taxon>
        <taxon>Actinomycetes</taxon>
        <taxon>Mycobacteriales</taxon>
        <taxon>Nocardiaceae</taxon>
        <taxon>Nocardia</taxon>
    </lineage>
</organism>
<dbReference type="RefSeq" id="WP_157392222.1">
    <property type="nucleotide sequence ID" value="NZ_WRPP01000010.1"/>
</dbReference>
<keyword evidence="2" id="KW-0378">Hydrolase</keyword>
<feature type="domain" description="CinA C-terminal" evidence="1">
    <location>
        <begin position="6"/>
        <end position="150"/>
    </location>
</feature>
<dbReference type="GO" id="GO:0016787">
    <property type="term" value="F:hydrolase activity"/>
    <property type="evidence" value="ECO:0007669"/>
    <property type="project" value="UniProtKB-KW"/>
</dbReference>
<dbReference type="SUPFAM" id="SSF142433">
    <property type="entry name" value="CinA-like"/>
    <property type="match status" value="1"/>
</dbReference>
<accession>A0A7K1V7J0</accession>
<evidence type="ECO:0000313" key="3">
    <source>
        <dbReference type="Proteomes" id="UP000466794"/>
    </source>
</evidence>
<dbReference type="Proteomes" id="UP000466794">
    <property type="component" value="Unassembled WGS sequence"/>
</dbReference>
<gene>
    <name evidence="2" type="ORF">GPX89_35955</name>
</gene>
<evidence type="ECO:0000259" key="1">
    <source>
        <dbReference type="Pfam" id="PF02464"/>
    </source>
</evidence>